<comment type="caution">
    <text evidence="2">The sequence shown here is derived from an EMBL/GenBank/DDBJ whole genome shotgun (WGS) entry which is preliminary data.</text>
</comment>
<feature type="compositionally biased region" description="Low complexity" evidence="1">
    <location>
        <begin position="198"/>
        <end position="209"/>
    </location>
</feature>
<dbReference type="PANTHER" id="PTHR28307:SF2">
    <property type="entry name" value="PROTEIN PAL1"/>
    <property type="match status" value="1"/>
</dbReference>
<feature type="compositionally biased region" description="Polar residues" evidence="1">
    <location>
        <begin position="137"/>
        <end position="147"/>
    </location>
</feature>
<dbReference type="Pfam" id="PF08316">
    <property type="entry name" value="Pal1"/>
    <property type="match status" value="1"/>
</dbReference>
<reference evidence="3" key="1">
    <citation type="submission" date="2023-07" db="EMBL/GenBank/DDBJ databases">
        <title>A draft genome of Kazachstania heterogenica Y-27499.</title>
        <authorList>
            <person name="Donic C."/>
            <person name="Kralova J.S."/>
            <person name="Fidel L."/>
            <person name="Ben-Dor S."/>
            <person name="Jung S."/>
        </authorList>
    </citation>
    <scope>NUCLEOTIDE SEQUENCE [LARGE SCALE GENOMIC DNA]</scope>
    <source>
        <strain evidence="3">Y27499</strain>
    </source>
</reference>
<name>A0AAN8A8H5_9SACH</name>
<feature type="compositionally biased region" description="Basic and acidic residues" evidence="1">
    <location>
        <begin position="478"/>
        <end position="488"/>
    </location>
</feature>
<proteinExistence type="predicted"/>
<evidence type="ECO:0000313" key="2">
    <source>
        <dbReference type="EMBL" id="KAK5780086.1"/>
    </source>
</evidence>
<feature type="compositionally biased region" description="Polar residues" evidence="1">
    <location>
        <begin position="1"/>
        <end position="64"/>
    </location>
</feature>
<feature type="region of interest" description="Disordered" evidence="1">
    <location>
        <begin position="1"/>
        <end position="255"/>
    </location>
</feature>
<protein>
    <submittedName>
        <fullName evidence="2">Uncharacterized protein</fullName>
    </submittedName>
</protein>
<gene>
    <name evidence="2" type="ORF">RI543_002628</name>
</gene>
<organism evidence="2 3">
    <name type="scientific">Arxiozyma heterogenica</name>
    <dbReference type="NCBI Taxonomy" id="278026"/>
    <lineage>
        <taxon>Eukaryota</taxon>
        <taxon>Fungi</taxon>
        <taxon>Dikarya</taxon>
        <taxon>Ascomycota</taxon>
        <taxon>Saccharomycotina</taxon>
        <taxon>Saccharomycetes</taxon>
        <taxon>Saccharomycetales</taxon>
        <taxon>Saccharomycetaceae</taxon>
        <taxon>Arxiozyma</taxon>
    </lineage>
</organism>
<feature type="compositionally biased region" description="Basic and acidic residues" evidence="1">
    <location>
        <begin position="113"/>
        <end position="135"/>
    </location>
</feature>
<feature type="region of interest" description="Disordered" evidence="1">
    <location>
        <begin position="469"/>
        <end position="525"/>
    </location>
</feature>
<feature type="compositionally biased region" description="Polar residues" evidence="1">
    <location>
        <begin position="183"/>
        <end position="197"/>
    </location>
</feature>
<keyword evidence="3" id="KW-1185">Reference proteome</keyword>
<evidence type="ECO:0000256" key="1">
    <source>
        <dbReference type="SAM" id="MobiDB-lite"/>
    </source>
</evidence>
<dbReference type="EMBL" id="JAWIZZ010000045">
    <property type="protein sequence ID" value="KAK5780086.1"/>
    <property type="molecule type" value="Genomic_DNA"/>
</dbReference>
<dbReference type="InterPro" id="IPR013226">
    <property type="entry name" value="Pal1"/>
</dbReference>
<sequence length="542" mass="60237">MEYQQTPGSARPFSSTNPFRTDEVTSNVQPGYPNNSNRNPYDTPQIGQNKVETTSMYNNSNGSDTYAARPVMTKRNSTNPFLDDAAITPEHSGLFSPQQYESDSRAQFSPPQYKDRPQHITAKEEKEQLRRRYMEQSDGSELKNSFANVDRIEINSQPPPPSYEESTDFNSNNKYPREKQALGQASRNHSNSIPSIQHSYNNNNHYGGNRPSEMLPQRHHSTIERTQRHQHHNSSRSHGSSTSSRNKKDKRKSVAIVSKNVDTIDKLDVTGLFGGSFHHDGPFDACAPHRNKNNKSAPVLAFPVDGPNSTIGGAITKKSAMSEVFGVDDIDDDSFLYSSKNSSSKDALRSSASKYIQNMDTKNRTQQVHGVETYGLGSSTFLDGAPAVGTVSHNLGVQRGKTISYRSSNSSSLRNNYDNIDNNGFVNNTNNIRRNLSTNSRPVVNRYNSFNSDDRQLSKVDVRNPMVTRSAGSSQVEFRGDFDRKKGQEEDEDDIYLSVGSGNGEKGSVGFNDVSRTATKKASAGSKLLKRVKSLKVSSRKY</sequence>
<feature type="compositionally biased region" description="Polar residues" evidence="1">
    <location>
        <begin position="95"/>
        <end position="110"/>
    </location>
</feature>
<dbReference type="AlphaFoldDB" id="A0AAN8A8H5"/>
<dbReference type="PANTHER" id="PTHR28307">
    <property type="entry name" value="PROTEIN PAL1"/>
    <property type="match status" value="1"/>
</dbReference>
<evidence type="ECO:0000313" key="3">
    <source>
        <dbReference type="Proteomes" id="UP001306508"/>
    </source>
</evidence>
<dbReference type="GO" id="GO:0005737">
    <property type="term" value="C:cytoplasm"/>
    <property type="evidence" value="ECO:0007669"/>
    <property type="project" value="TreeGrafter"/>
</dbReference>
<accession>A0AAN8A8H5</accession>
<dbReference type="Proteomes" id="UP001306508">
    <property type="component" value="Unassembled WGS sequence"/>
</dbReference>